<comment type="subcellular location">
    <subcellularLocation>
        <location evidence="1">Nucleus</location>
    </subcellularLocation>
</comment>
<reference evidence="8" key="2">
    <citation type="submission" date="2025-08" db="UniProtKB">
        <authorList>
            <consortium name="RefSeq"/>
        </authorList>
    </citation>
    <scope>IDENTIFICATION</scope>
    <source>
        <tissue evidence="8">Etiolated seedlings</tissue>
    </source>
</reference>
<dbReference type="SUPFAM" id="SSF47459">
    <property type="entry name" value="HLH, helix-loop-helix DNA-binding domain"/>
    <property type="match status" value="1"/>
</dbReference>
<dbReference type="OrthoDB" id="1883654at2759"/>
<dbReference type="Proteomes" id="UP000087171">
    <property type="component" value="Chromosome Ca4"/>
</dbReference>
<dbReference type="InterPro" id="IPR011598">
    <property type="entry name" value="bHLH_dom"/>
</dbReference>
<evidence type="ECO:0000313" key="8">
    <source>
        <dbReference type="RefSeq" id="XP_012569900.1"/>
    </source>
</evidence>
<organism evidence="7 8">
    <name type="scientific">Cicer arietinum</name>
    <name type="common">Chickpea</name>
    <name type="synonym">Garbanzo</name>
    <dbReference type="NCBI Taxonomy" id="3827"/>
    <lineage>
        <taxon>Eukaryota</taxon>
        <taxon>Viridiplantae</taxon>
        <taxon>Streptophyta</taxon>
        <taxon>Embryophyta</taxon>
        <taxon>Tracheophyta</taxon>
        <taxon>Spermatophyta</taxon>
        <taxon>Magnoliopsida</taxon>
        <taxon>eudicotyledons</taxon>
        <taxon>Gunneridae</taxon>
        <taxon>Pentapetalae</taxon>
        <taxon>rosids</taxon>
        <taxon>fabids</taxon>
        <taxon>Fabales</taxon>
        <taxon>Fabaceae</taxon>
        <taxon>Papilionoideae</taxon>
        <taxon>50 kb inversion clade</taxon>
        <taxon>NPAAA clade</taxon>
        <taxon>Hologalegina</taxon>
        <taxon>IRL clade</taxon>
        <taxon>Cicereae</taxon>
        <taxon>Cicer</taxon>
    </lineage>
</organism>
<dbReference type="PANTHER" id="PTHR46196">
    <property type="entry name" value="TRANSCRIPTION FACTOR BHLH155-LIKE ISOFORM X1-RELATED"/>
    <property type="match status" value="1"/>
</dbReference>
<feature type="region of interest" description="Disordered" evidence="5">
    <location>
        <begin position="549"/>
        <end position="587"/>
    </location>
</feature>
<gene>
    <name evidence="8" type="primary">LOC101509177</name>
</gene>
<reference evidence="7" key="1">
    <citation type="journal article" date="2013" name="Nat. Biotechnol.">
        <title>Draft genome sequence of chickpea (Cicer arietinum) provides a resource for trait improvement.</title>
        <authorList>
            <person name="Varshney R.K."/>
            <person name="Song C."/>
            <person name="Saxena R.K."/>
            <person name="Azam S."/>
            <person name="Yu S."/>
            <person name="Sharpe A.G."/>
            <person name="Cannon S."/>
            <person name="Baek J."/>
            <person name="Rosen B.D."/>
            <person name="Tar'an B."/>
            <person name="Millan T."/>
            <person name="Zhang X."/>
            <person name="Ramsay L.D."/>
            <person name="Iwata A."/>
            <person name="Wang Y."/>
            <person name="Nelson W."/>
            <person name="Farmer A.D."/>
            <person name="Gaur P.M."/>
            <person name="Soderlund C."/>
            <person name="Penmetsa R.V."/>
            <person name="Xu C."/>
            <person name="Bharti A.K."/>
            <person name="He W."/>
            <person name="Winter P."/>
            <person name="Zhao S."/>
            <person name="Hane J.K."/>
            <person name="Carrasquilla-Garcia N."/>
            <person name="Condie J.A."/>
            <person name="Upadhyaya H.D."/>
            <person name="Luo M.C."/>
            <person name="Thudi M."/>
            <person name="Gowda C.L."/>
            <person name="Singh N.P."/>
            <person name="Lichtenzveig J."/>
            <person name="Gali K.K."/>
            <person name="Rubio J."/>
            <person name="Nadarajan N."/>
            <person name="Dolezel J."/>
            <person name="Bansal K.C."/>
            <person name="Xu X."/>
            <person name="Edwards D."/>
            <person name="Zhang G."/>
            <person name="Kahl G."/>
            <person name="Gil J."/>
            <person name="Singh K.B."/>
            <person name="Datta S.K."/>
            <person name="Jackson S.A."/>
            <person name="Wang J."/>
            <person name="Cook D.R."/>
        </authorList>
    </citation>
    <scope>NUCLEOTIDE SEQUENCE [LARGE SCALE GENOMIC DNA]</scope>
    <source>
        <strain evidence="7">cv. CDC Frontier</strain>
    </source>
</reference>
<keyword evidence="4" id="KW-0539">Nucleus</keyword>
<dbReference type="RefSeq" id="XP_012569900.1">
    <property type="nucleotide sequence ID" value="XM_012714446.2"/>
</dbReference>
<sequence length="768" mass="86094">MAMTMPLSLRNKLKTLCACGDGWSYAIFWRFHKTNPMLLTVEESYYEEQLGEEIAKLLPQVHLLGEGIVGEAAFSDKHNWLHSVSYEDDSGLYQQFSSGIKTIVVIPIKSWGVVQFGSTNKILETINFLDQTQSLLKEIDDMDMIEVSGNELLPMDFANYDLNGLLASISTENSCDWTLKYTLDENYDELREVYSSTNPNDPFSSQHKTCEETSSLSDQLNGTIEAYLDPDSSMNDNLISKTSLFGEWCGENSSFDSLGQQFASEIMAQEVVDVCTSFDSSIVHDSAFVSLDKGSSFQDNHSSEPVVVTDVVLPSSSIEPVDMSEEFLKLSSLDDLCQWFAPSTDDSICTTMIQLDNNLPESIEFNPTLAEHNTITTTVNSEMKETSVLIHSSENDFLDNLELDLGCDQSSEWWGNLLTPMVSTATDIGFSECISELNYTTTLTDNRKRLFSELGGIEELLKGQANYNNPFNSSNFENELLSSNKRQMVEFSSMSRTQVNFASLVGAEAGPNLMQSVSDLEKSNSVLTKKDTFPKLQVGMLINDRNSINMKRGVSLHPKKQEEPTKPTKKKAKPGESTRPRPKDRQQIQDCIKELRGIIPHGGKCSIDSLLDRTIRYMLFLRSVIKYADMIHEPNEPKLIEQANGVVPKDSENRGATWAFEVGNQTMVCPIIVEDMNPPGQMLIEMLCEDQGFFLEIVDIIKGFGLNILKAKMEIKKSKLWGRFIVEANRHVTRIDVFWSLIHLLQQPNITGSDSSNKHSNVIDANIA</sequence>
<dbReference type="InterPro" id="IPR043561">
    <property type="entry name" value="LHW-like"/>
</dbReference>
<dbReference type="PANTHER" id="PTHR46196:SF2">
    <property type="entry name" value="TRANSCRIPTION FACTOR BHLH157"/>
    <property type="match status" value="1"/>
</dbReference>
<dbReference type="eggNOG" id="ENOG502QQES">
    <property type="taxonomic scope" value="Eukaryota"/>
</dbReference>
<dbReference type="InterPro" id="IPR025610">
    <property type="entry name" value="MYC/MYB_N"/>
</dbReference>
<evidence type="ECO:0000259" key="6">
    <source>
        <dbReference type="PROSITE" id="PS50888"/>
    </source>
</evidence>
<evidence type="ECO:0000256" key="3">
    <source>
        <dbReference type="ARBA" id="ARBA00023163"/>
    </source>
</evidence>
<dbReference type="InterPro" id="IPR036638">
    <property type="entry name" value="HLH_DNA-bd_sf"/>
</dbReference>
<keyword evidence="2" id="KW-0805">Transcription regulation</keyword>
<dbReference type="STRING" id="3827.A0A1S3E2C5"/>
<dbReference type="GeneID" id="101509177"/>
<dbReference type="AlphaFoldDB" id="A0A1S3E2C5"/>
<dbReference type="GO" id="GO:0046983">
    <property type="term" value="F:protein dimerization activity"/>
    <property type="evidence" value="ECO:0007669"/>
    <property type="project" value="InterPro"/>
</dbReference>
<protein>
    <submittedName>
        <fullName evidence="8">Transcription factor bHLH157</fullName>
    </submittedName>
</protein>
<proteinExistence type="predicted"/>
<accession>A0A1S3E2C5</accession>
<keyword evidence="7" id="KW-1185">Reference proteome</keyword>
<dbReference type="PaxDb" id="3827-XP_004496010.1"/>
<dbReference type="KEGG" id="cam:101509177"/>
<dbReference type="GO" id="GO:0005634">
    <property type="term" value="C:nucleus"/>
    <property type="evidence" value="ECO:0007669"/>
    <property type="project" value="UniProtKB-SubCell"/>
</dbReference>
<feature type="compositionally biased region" description="Basic and acidic residues" evidence="5">
    <location>
        <begin position="573"/>
        <end position="587"/>
    </location>
</feature>
<evidence type="ECO:0000256" key="1">
    <source>
        <dbReference type="ARBA" id="ARBA00004123"/>
    </source>
</evidence>
<dbReference type="GO" id="GO:0003700">
    <property type="term" value="F:DNA-binding transcription factor activity"/>
    <property type="evidence" value="ECO:0007669"/>
    <property type="project" value="InterPro"/>
</dbReference>
<evidence type="ECO:0000256" key="5">
    <source>
        <dbReference type="SAM" id="MobiDB-lite"/>
    </source>
</evidence>
<name>A0A1S3E2C5_CICAR</name>
<dbReference type="PROSITE" id="PS50888">
    <property type="entry name" value="BHLH"/>
    <property type="match status" value="1"/>
</dbReference>
<evidence type="ECO:0000313" key="7">
    <source>
        <dbReference type="Proteomes" id="UP000087171"/>
    </source>
</evidence>
<evidence type="ECO:0000256" key="4">
    <source>
        <dbReference type="ARBA" id="ARBA00023242"/>
    </source>
</evidence>
<dbReference type="Pfam" id="PF14215">
    <property type="entry name" value="bHLH-MYC_N"/>
    <property type="match status" value="2"/>
</dbReference>
<evidence type="ECO:0000256" key="2">
    <source>
        <dbReference type="ARBA" id="ARBA00023015"/>
    </source>
</evidence>
<dbReference type="Pfam" id="PF23176">
    <property type="entry name" value="bHLH_LHW"/>
    <property type="match status" value="1"/>
</dbReference>
<feature type="domain" description="BHLH" evidence="6">
    <location>
        <begin position="572"/>
        <end position="621"/>
    </location>
</feature>
<keyword evidence="3" id="KW-0804">Transcription</keyword>